<dbReference type="RefSeq" id="XP_013342835.1">
    <property type="nucleotide sequence ID" value="XM_013487381.1"/>
</dbReference>
<dbReference type="GeneID" id="25364173"/>
<accession>A0A074YEE3</accession>
<dbReference type="AlphaFoldDB" id="A0A074YEE3"/>
<sequence>MKLLFILLGAVSLVAAAPIRDSQALDDWDCNWACKLFISWPPSSASSATLSENEKEEFKIESARRRSTVNELHVNGRPGTFAERALRRAGTRLRRDMNAGVAERV</sequence>
<feature type="chain" id="PRO_5001703261" evidence="1">
    <location>
        <begin position="17"/>
        <end position="105"/>
    </location>
</feature>
<name>A0A074YEE3_AURSE</name>
<dbReference type="InParanoid" id="A0A074YEE3"/>
<evidence type="ECO:0000313" key="3">
    <source>
        <dbReference type="Proteomes" id="UP000030641"/>
    </source>
</evidence>
<dbReference type="EMBL" id="KL584762">
    <property type="protein sequence ID" value="KEQ94439.1"/>
    <property type="molecule type" value="Genomic_DNA"/>
</dbReference>
<feature type="signal peptide" evidence="1">
    <location>
        <begin position="1"/>
        <end position="16"/>
    </location>
</feature>
<organism evidence="2 3">
    <name type="scientific">Aureobasidium subglaciale (strain EXF-2481)</name>
    <name type="common">Aureobasidium pullulans var. subglaciale</name>
    <dbReference type="NCBI Taxonomy" id="1043005"/>
    <lineage>
        <taxon>Eukaryota</taxon>
        <taxon>Fungi</taxon>
        <taxon>Dikarya</taxon>
        <taxon>Ascomycota</taxon>
        <taxon>Pezizomycotina</taxon>
        <taxon>Dothideomycetes</taxon>
        <taxon>Dothideomycetidae</taxon>
        <taxon>Dothideales</taxon>
        <taxon>Saccotheciaceae</taxon>
        <taxon>Aureobasidium</taxon>
    </lineage>
</organism>
<protein>
    <submittedName>
        <fullName evidence="2">Uncharacterized protein</fullName>
    </submittedName>
</protein>
<keyword evidence="1" id="KW-0732">Signal</keyword>
<dbReference type="HOGENOM" id="CLU_2236078_0_0_1"/>
<dbReference type="Proteomes" id="UP000030641">
    <property type="component" value="Unassembled WGS sequence"/>
</dbReference>
<evidence type="ECO:0000313" key="2">
    <source>
        <dbReference type="EMBL" id="KEQ94439.1"/>
    </source>
</evidence>
<gene>
    <name evidence="2" type="ORF">AUEXF2481DRAFT_30415</name>
</gene>
<proteinExistence type="predicted"/>
<evidence type="ECO:0000256" key="1">
    <source>
        <dbReference type="SAM" id="SignalP"/>
    </source>
</evidence>
<keyword evidence="3" id="KW-1185">Reference proteome</keyword>
<reference evidence="2 3" key="1">
    <citation type="journal article" date="2014" name="BMC Genomics">
        <title>Genome sequencing of four Aureobasidium pullulans varieties: biotechnological potential, stress tolerance, and description of new species.</title>
        <authorList>
            <person name="Gostin Ar C."/>
            <person name="Ohm R.A."/>
            <person name="Kogej T."/>
            <person name="Sonjak S."/>
            <person name="Turk M."/>
            <person name="Zajc J."/>
            <person name="Zalar P."/>
            <person name="Grube M."/>
            <person name="Sun H."/>
            <person name="Han J."/>
            <person name="Sharma A."/>
            <person name="Chiniquy J."/>
            <person name="Ngan C.Y."/>
            <person name="Lipzen A."/>
            <person name="Barry K."/>
            <person name="Grigoriev I.V."/>
            <person name="Gunde-Cimerman N."/>
        </authorList>
    </citation>
    <scope>NUCLEOTIDE SEQUENCE [LARGE SCALE GENOMIC DNA]</scope>
    <source>
        <strain evidence="2 3">EXF-2481</strain>
    </source>
</reference>